<dbReference type="RefSeq" id="WP_153272796.1">
    <property type="nucleotide sequence ID" value="NZ_CP043499.1"/>
</dbReference>
<dbReference type="OrthoDB" id="418728at2"/>
<keyword evidence="2" id="KW-1185">Reference proteome</keyword>
<dbReference type="EMBL" id="CP043499">
    <property type="protein sequence ID" value="QFY62810.1"/>
    <property type="molecule type" value="Genomic_DNA"/>
</dbReference>
<dbReference type="PANTHER" id="PTHR30619:SF1">
    <property type="entry name" value="RECOMBINATION PROTEIN 2"/>
    <property type="match status" value="1"/>
</dbReference>
<evidence type="ECO:0000313" key="2">
    <source>
        <dbReference type="Proteomes" id="UP000326881"/>
    </source>
</evidence>
<evidence type="ECO:0008006" key="3">
    <source>
        <dbReference type="Google" id="ProtNLM"/>
    </source>
</evidence>
<name>A0A5Q0CFB4_9HYPH</name>
<dbReference type="Gene3D" id="3.60.15.10">
    <property type="entry name" value="Ribonuclease Z/Hydroxyacylglutathione hydrolase-like"/>
    <property type="match status" value="1"/>
</dbReference>
<evidence type="ECO:0000313" key="1">
    <source>
        <dbReference type="EMBL" id="QFY62810.1"/>
    </source>
</evidence>
<dbReference type="KEGG" id="rgr:FZ934_20875"/>
<dbReference type="InterPro" id="IPR036866">
    <property type="entry name" value="RibonucZ/Hydroxyglut_hydro"/>
</dbReference>
<dbReference type="InterPro" id="IPR052159">
    <property type="entry name" value="Competence_DNA_uptake"/>
</dbReference>
<dbReference type="SUPFAM" id="SSF56281">
    <property type="entry name" value="Metallo-hydrolase/oxidoreductase"/>
    <property type="match status" value="1"/>
</dbReference>
<proteinExistence type="predicted"/>
<geneLocation type="plasmid" evidence="1 2">
    <name>unnamed</name>
</geneLocation>
<dbReference type="Proteomes" id="UP000326881">
    <property type="component" value="Plasmid unnamed"/>
</dbReference>
<dbReference type="AlphaFoldDB" id="A0A5Q0CFB4"/>
<dbReference type="PANTHER" id="PTHR30619">
    <property type="entry name" value="DNA INTERNALIZATION/COMPETENCE PROTEIN COMEC/REC2"/>
    <property type="match status" value="1"/>
</dbReference>
<protein>
    <recommendedName>
        <fullName evidence="3">MBL fold metallo-hydrolase</fullName>
    </recommendedName>
</protein>
<accession>A0A5Q0CFB4</accession>
<organism evidence="1 2">
    <name type="scientific">Rhizobium grahamii</name>
    <dbReference type="NCBI Taxonomy" id="1120045"/>
    <lineage>
        <taxon>Bacteria</taxon>
        <taxon>Pseudomonadati</taxon>
        <taxon>Pseudomonadota</taxon>
        <taxon>Alphaproteobacteria</taxon>
        <taxon>Hyphomicrobiales</taxon>
        <taxon>Rhizobiaceae</taxon>
        <taxon>Rhizobium/Agrobacterium group</taxon>
        <taxon>Rhizobium</taxon>
    </lineage>
</organism>
<sequence length="362" mass="39305">MTGQVVLHLLPAEDGDCLLVEAKSDGDEVAIILIDGGRGRTYSNWKPYLDKVLGPRRTIDLLVVTHIDEDHIDGVLKFLGDEARDIAVSEVWFNGHLQVSRSLSKQELEAYSVSQADDLSEALSKSRIPWNSQFGGGPIHREALNGGTVAIGPFTLSLLTPSRRKLSALAGVWPAVLQELKADNSDDDPEGLEGFGVGLDIDELAASPDSNDTSRPNGSSIGFLLEAFGRKLLLVGDCHPNDLWDGLIQIGAKVTAPLSVDIMKVSHHGAAKNTTRKLLSLVRAEAYGFSTDGSAHPHPDATVVAKIIKSSASPKLLAFNYRTDLSKVWDDPELKECRKFETRFPDEDAPGYLKLVLPPRET</sequence>
<reference evidence="1 2" key="1">
    <citation type="submission" date="2019-08" db="EMBL/GenBank/DDBJ databases">
        <title>Prosopis cineraria nodule microbiome.</title>
        <authorList>
            <person name="Ali R."/>
            <person name="Chaluvadi S.R."/>
            <person name="Wang X."/>
        </authorList>
    </citation>
    <scope>NUCLEOTIDE SEQUENCE [LARGE SCALE GENOMIC DNA]</scope>
    <source>
        <strain evidence="1 2">BG7</strain>
        <plasmid evidence="1 2">unnamed</plasmid>
    </source>
</reference>
<gene>
    <name evidence="1" type="ORF">FZ934_20875</name>
</gene>
<keyword evidence="1" id="KW-0614">Plasmid</keyword>